<evidence type="ECO:0000313" key="2">
    <source>
        <dbReference type="Proteomes" id="UP000606172"/>
    </source>
</evidence>
<dbReference type="EMBL" id="BOOW01000020">
    <property type="protein sequence ID" value="GII92987.1"/>
    <property type="molecule type" value="Genomic_DNA"/>
</dbReference>
<accession>A0A919V899</accession>
<evidence type="ECO:0000313" key="1">
    <source>
        <dbReference type="EMBL" id="GII92987.1"/>
    </source>
</evidence>
<dbReference type="AlphaFoldDB" id="A0A919V899"/>
<gene>
    <name evidence="1" type="ORF">Ssi02_32180</name>
</gene>
<dbReference type="Proteomes" id="UP000606172">
    <property type="component" value="Unassembled WGS sequence"/>
</dbReference>
<name>A0A919V899_9ACTN</name>
<comment type="caution">
    <text evidence="1">The sequence shown here is derived from an EMBL/GenBank/DDBJ whole genome shotgun (WGS) entry which is preliminary data.</text>
</comment>
<reference evidence="1" key="1">
    <citation type="submission" date="2021-01" db="EMBL/GenBank/DDBJ databases">
        <title>Whole genome shotgun sequence of Sinosporangium siamense NBRC 109515.</title>
        <authorList>
            <person name="Komaki H."/>
            <person name="Tamura T."/>
        </authorList>
    </citation>
    <scope>NUCLEOTIDE SEQUENCE</scope>
    <source>
        <strain evidence="1">NBRC 109515</strain>
    </source>
</reference>
<sequence>MWLDTNIELGKDGKLYGKTQGKAYRIDPATMTLTQIVRPVSILLKGADDHMYLSRSENFYTYRLCS</sequence>
<protein>
    <submittedName>
        <fullName evidence="1">Uncharacterized protein</fullName>
    </submittedName>
</protein>
<proteinExistence type="predicted"/>
<organism evidence="1 2">
    <name type="scientific">Sinosporangium siamense</name>
    <dbReference type="NCBI Taxonomy" id="1367973"/>
    <lineage>
        <taxon>Bacteria</taxon>
        <taxon>Bacillati</taxon>
        <taxon>Actinomycetota</taxon>
        <taxon>Actinomycetes</taxon>
        <taxon>Streptosporangiales</taxon>
        <taxon>Streptosporangiaceae</taxon>
        <taxon>Sinosporangium</taxon>
    </lineage>
</organism>
<keyword evidence="2" id="KW-1185">Reference proteome</keyword>
<dbReference type="RefSeq" id="WP_204026195.1">
    <property type="nucleotide sequence ID" value="NZ_BOOW01000020.1"/>
</dbReference>